<dbReference type="AlphaFoldDB" id="X1C8Q6"/>
<dbReference type="EMBL" id="BART01020516">
    <property type="protein sequence ID" value="GAH04446.1"/>
    <property type="molecule type" value="Genomic_DNA"/>
</dbReference>
<sequence length="99" mass="11051">MSAAQKPKPEENLEIPEGTPEVYVDSLNVGTQLYGCTMWLGTLRAGQPPLVKVILKMSPPMVKVMSLILSKHIRNYEKDIGPITIPKTLYHSLGLEEYI</sequence>
<protein>
    <recommendedName>
        <fullName evidence="2">DUF3467 domain-containing protein</fullName>
    </recommendedName>
</protein>
<evidence type="ECO:0000313" key="1">
    <source>
        <dbReference type="EMBL" id="GAH04446.1"/>
    </source>
</evidence>
<organism evidence="1">
    <name type="scientific">marine sediment metagenome</name>
    <dbReference type="NCBI Taxonomy" id="412755"/>
    <lineage>
        <taxon>unclassified sequences</taxon>
        <taxon>metagenomes</taxon>
        <taxon>ecological metagenomes</taxon>
    </lineage>
</organism>
<reference evidence="1" key="1">
    <citation type="journal article" date="2014" name="Front. Microbiol.">
        <title>High frequency of phylogenetically diverse reductive dehalogenase-homologous genes in deep subseafloor sedimentary metagenomes.</title>
        <authorList>
            <person name="Kawai M."/>
            <person name="Futagami T."/>
            <person name="Toyoda A."/>
            <person name="Takaki Y."/>
            <person name="Nishi S."/>
            <person name="Hori S."/>
            <person name="Arai W."/>
            <person name="Tsubouchi T."/>
            <person name="Morono Y."/>
            <person name="Uchiyama I."/>
            <person name="Ito T."/>
            <person name="Fujiyama A."/>
            <person name="Inagaki F."/>
            <person name="Takami H."/>
        </authorList>
    </citation>
    <scope>NUCLEOTIDE SEQUENCE</scope>
    <source>
        <strain evidence="1">Expedition CK06-06</strain>
    </source>
</reference>
<proteinExistence type="predicted"/>
<comment type="caution">
    <text evidence="1">The sequence shown here is derived from an EMBL/GenBank/DDBJ whole genome shotgun (WGS) entry which is preliminary data.</text>
</comment>
<evidence type="ECO:0008006" key="2">
    <source>
        <dbReference type="Google" id="ProtNLM"/>
    </source>
</evidence>
<name>X1C8Q6_9ZZZZ</name>
<accession>X1C8Q6</accession>
<gene>
    <name evidence="1" type="ORF">S01H4_38103</name>
</gene>